<sequence length="255" mass="26966">MKLVKRYRTPLIAVADLVVFVLVWHVAVVNLELVNRLFFPSPGDVLAALGDLIAGGVLATQLATSATSWAVGYVLGAAAGVLTGLIAGSVNAVNRLVMPLLWSLWATPLIALQPTLTAWLDYGSGPIIVLVFLSTMIPVALNTATGALSVKKSLLRAGQVFGCSQVQLYLKVRLPWVVPYMLGGFRLAVPTSMIGLLVGEMVGSPTGLGSIIVNATSRFRTGEAFAAIAVYVVLSVALVKILDTAERRVGRWRTG</sequence>
<feature type="transmembrane region" description="Helical" evidence="7">
    <location>
        <begin position="70"/>
        <end position="93"/>
    </location>
</feature>
<proteinExistence type="inferred from homology"/>
<evidence type="ECO:0000259" key="8">
    <source>
        <dbReference type="PROSITE" id="PS50928"/>
    </source>
</evidence>
<protein>
    <submittedName>
        <fullName evidence="9">Amino acid ABC transporter permease</fullName>
    </submittedName>
</protein>
<evidence type="ECO:0000256" key="6">
    <source>
        <dbReference type="ARBA" id="ARBA00023136"/>
    </source>
</evidence>
<feature type="transmembrane region" description="Helical" evidence="7">
    <location>
        <begin position="12"/>
        <end position="33"/>
    </location>
</feature>
<dbReference type="Gene3D" id="1.10.3720.10">
    <property type="entry name" value="MetI-like"/>
    <property type="match status" value="1"/>
</dbReference>
<feature type="transmembrane region" description="Helical" evidence="7">
    <location>
        <begin position="177"/>
        <end position="198"/>
    </location>
</feature>
<evidence type="ECO:0000313" key="9">
    <source>
        <dbReference type="EMBL" id="GII90541.1"/>
    </source>
</evidence>
<feature type="transmembrane region" description="Helical" evidence="7">
    <location>
        <begin position="126"/>
        <end position="148"/>
    </location>
</feature>
<dbReference type="InterPro" id="IPR000515">
    <property type="entry name" value="MetI-like"/>
</dbReference>
<dbReference type="AlphaFoldDB" id="A0A919V577"/>
<name>A0A919V577_9ACTN</name>
<feature type="transmembrane region" description="Helical" evidence="7">
    <location>
        <begin position="100"/>
        <end position="120"/>
    </location>
</feature>
<dbReference type="SUPFAM" id="SSF161098">
    <property type="entry name" value="MetI-like"/>
    <property type="match status" value="1"/>
</dbReference>
<dbReference type="Pfam" id="PF00528">
    <property type="entry name" value="BPD_transp_1"/>
    <property type="match status" value="1"/>
</dbReference>
<dbReference type="InterPro" id="IPR035906">
    <property type="entry name" value="MetI-like_sf"/>
</dbReference>
<gene>
    <name evidence="9" type="ORF">Ssi02_07720</name>
</gene>
<dbReference type="PROSITE" id="PS50928">
    <property type="entry name" value="ABC_TM1"/>
    <property type="match status" value="1"/>
</dbReference>
<keyword evidence="5 7" id="KW-1133">Transmembrane helix</keyword>
<dbReference type="PANTHER" id="PTHR30151:SF20">
    <property type="entry name" value="ABC TRANSPORTER PERMEASE PROTEIN HI_0355-RELATED"/>
    <property type="match status" value="1"/>
</dbReference>
<evidence type="ECO:0000256" key="5">
    <source>
        <dbReference type="ARBA" id="ARBA00022989"/>
    </source>
</evidence>
<keyword evidence="10" id="KW-1185">Reference proteome</keyword>
<evidence type="ECO:0000256" key="3">
    <source>
        <dbReference type="ARBA" id="ARBA00022475"/>
    </source>
</evidence>
<keyword evidence="6 7" id="KW-0472">Membrane</keyword>
<dbReference type="Proteomes" id="UP000606172">
    <property type="component" value="Unassembled WGS sequence"/>
</dbReference>
<accession>A0A919V577</accession>
<dbReference type="GO" id="GO:0005886">
    <property type="term" value="C:plasma membrane"/>
    <property type="evidence" value="ECO:0007669"/>
    <property type="project" value="UniProtKB-SubCell"/>
</dbReference>
<feature type="transmembrane region" description="Helical" evidence="7">
    <location>
        <begin position="224"/>
        <end position="242"/>
    </location>
</feature>
<keyword evidence="2 7" id="KW-0813">Transport</keyword>
<dbReference type="PANTHER" id="PTHR30151">
    <property type="entry name" value="ALKANE SULFONATE ABC TRANSPORTER-RELATED, MEMBRANE SUBUNIT"/>
    <property type="match status" value="1"/>
</dbReference>
<evidence type="ECO:0000313" key="10">
    <source>
        <dbReference type="Proteomes" id="UP000606172"/>
    </source>
</evidence>
<dbReference type="RefSeq" id="WP_204021013.1">
    <property type="nucleotide sequence ID" value="NZ_BOOW01000006.1"/>
</dbReference>
<comment type="caution">
    <text evidence="9">The sequence shown here is derived from an EMBL/GenBank/DDBJ whole genome shotgun (WGS) entry which is preliminary data.</text>
</comment>
<dbReference type="EMBL" id="BOOW01000006">
    <property type="protein sequence ID" value="GII90541.1"/>
    <property type="molecule type" value="Genomic_DNA"/>
</dbReference>
<comment type="similarity">
    <text evidence="7">Belongs to the binding-protein-dependent transport system permease family.</text>
</comment>
<feature type="domain" description="ABC transmembrane type-1" evidence="8">
    <location>
        <begin position="58"/>
        <end position="243"/>
    </location>
</feature>
<reference evidence="9" key="1">
    <citation type="submission" date="2021-01" db="EMBL/GenBank/DDBJ databases">
        <title>Whole genome shotgun sequence of Sinosporangium siamense NBRC 109515.</title>
        <authorList>
            <person name="Komaki H."/>
            <person name="Tamura T."/>
        </authorList>
    </citation>
    <scope>NUCLEOTIDE SEQUENCE</scope>
    <source>
        <strain evidence="9">NBRC 109515</strain>
    </source>
</reference>
<keyword evidence="4 7" id="KW-0812">Transmembrane</keyword>
<evidence type="ECO:0000256" key="4">
    <source>
        <dbReference type="ARBA" id="ARBA00022692"/>
    </source>
</evidence>
<comment type="subcellular location">
    <subcellularLocation>
        <location evidence="1 7">Cell membrane</location>
        <topology evidence="1 7">Multi-pass membrane protein</topology>
    </subcellularLocation>
</comment>
<dbReference type="GO" id="GO:0055085">
    <property type="term" value="P:transmembrane transport"/>
    <property type="evidence" value="ECO:0007669"/>
    <property type="project" value="InterPro"/>
</dbReference>
<evidence type="ECO:0000256" key="7">
    <source>
        <dbReference type="RuleBase" id="RU363032"/>
    </source>
</evidence>
<keyword evidence="3" id="KW-1003">Cell membrane</keyword>
<dbReference type="CDD" id="cd06261">
    <property type="entry name" value="TM_PBP2"/>
    <property type="match status" value="1"/>
</dbReference>
<evidence type="ECO:0000256" key="1">
    <source>
        <dbReference type="ARBA" id="ARBA00004651"/>
    </source>
</evidence>
<evidence type="ECO:0000256" key="2">
    <source>
        <dbReference type="ARBA" id="ARBA00022448"/>
    </source>
</evidence>
<organism evidence="9 10">
    <name type="scientific">Sinosporangium siamense</name>
    <dbReference type="NCBI Taxonomy" id="1367973"/>
    <lineage>
        <taxon>Bacteria</taxon>
        <taxon>Bacillati</taxon>
        <taxon>Actinomycetota</taxon>
        <taxon>Actinomycetes</taxon>
        <taxon>Streptosporangiales</taxon>
        <taxon>Streptosporangiaceae</taxon>
        <taxon>Sinosporangium</taxon>
    </lineage>
</organism>